<protein>
    <submittedName>
        <fullName evidence="1">Uncharacterized protein</fullName>
    </submittedName>
</protein>
<name>A0A1F2Q5D2_RHOER</name>
<evidence type="ECO:0000313" key="1">
    <source>
        <dbReference type="EMBL" id="MBH5143319.1"/>
    </source>
</evidence>
<evidence type="ECO:0000313" key="2">
    <source>
        <dbReference type="EMBL" id="QIP37421.1"/>
    </source>
</evidence>
<dbReference type="EMBL" id="JAECSB010000035">
    <property type="protein sequence ID" value="MBH5143319.1"/>
    <property type="molecule type" value="Genomic_DNA"/>
</dbReference>
<dbReference type="GeneID" id="66899775"/>
<dbReference type="Proteomes" id="UP001230933">
    <property type="component" value="Chromosome"/>
</dbReference>
<keyword evidence="5" id="KW-1185">Reference proteome</keyword>
<evidence type="ECO:0000313" key="4">
    <source>
        <dbReference type="Proteomes" id="UP000502345"/>
    </source>
</evidence>
<evidence type="ECO:0000313" key="3">
    <source>
        <dbReference type="EMBL" id="WGV49856.1"/>
    </source>
</evidence>
<dbReference type="EMBL" id="CP124545">
    <property type="protein sequence ID" value="WGV49856.1"/>
    <property type="molecule type" value="Genomic_DNA"/>
</dbReference>
<dbReference type="AlphaFoldDB" id="A0A1F2Q5D2"/>
<dbReference type="EMBL" id="CP050124">
    <property type="protein sequence ID" value="QIP37421.1"/>
    <property type="molecule type" value="Genomic_DNA"/>
</dbReference>
<dbReference type="Proteomes" id="UP000627573">
    <property type="component" value="Unassembled WGS sequence"/>
</dbReference>
<sequence length="52" mass="5864">MFNDVFNNVIHPMVTNFQQLGPQQFIPQQFIPQGLFQQAPQAAEQAVTIFGS</sequence>
<reference evidence="3" key="3">
    <citation type="submission" date="2023-08" db="EMBL/GenBank/DDBJ databases">
        <title>Isolation and Characterization of Rhodococcus erythropolis MGMM8.</title>
        <authorList>
            <person name="Diabankana R.G.C."/>
            <person name="Afordoanyi D.M."/>
            <person name="Validov S.Z."/>
        </authorList>
    </citation>
    <scope>NUCLEOTIDE SEQUENCE</scope>
    <source>
        <strain evidence="3">MGMM8</strain>
    </source>
</reference>
<gene>
    <name evidence="2" type="ORF">G9444_0177</name>
    <name evidence="1" type="ORF">I3517_11880</name>
    <name evidence="3" type="ORF">QIE55_01040</name>
</gene>
<organism evidence="1 5">
    <name type="scientific">Rhodococcus erythropolis</name>
    <name type="common">Arthrobacter picolinophilus</name>
    <dbReference type="NCBI Taxonomy" id="1833"/>
    <lineage>
        <taxon>Bacteria</taxon>
        <taxon>Bacillati</taxon>
        <taxon>Actinomycetota</taxon>
        <taxon>Actinomycetes</taxon>
        <taxon>Mycobacteriales</taxon>
        <taxon>Nocardiaceae</taxon>
        <taxon>Rhodococcus</taxon>
        <taxon>Rhodococcus erythropolis group</taxon>
    </lineage>
</organism>
<dbReference type="Proteomes" id="UP000502345">
    <property type="component" value="Chromosome"/>
</dbReference>
<dbReference type="RefSeq" id="WP_020905720.1">
    <property type="nucleotide sequence ID" value="NZ_BHXB01000001.1"/>
</dbReference>
<proteinExistence type="predicted"/>
<reference evidence="1 5" key="2">
    <citation type="submission" date="2020-12" db="EMBL/GenBank/DDBJ databases">
        <title>Draft genome sequence of furan degrading bacterial strain FUR100.</title>
        <authorList>
            <person name="Woiski C."/>
        </authorList>
    </citation>
    <scope>NUCLEOTIDE SEQUENCE [LARGE SCALE GENOMIC DNA]</scope>
    <source>
        <strain evidence="1 5">FUR100</strain>
    </source>
</reference>
<evidence type="ECO:0000313" key="5">
    <source>
        <dbReference type="Proteomes" id="UP000627573"/>
    </source>
</evidence>
<accession>A0A1F2Q5D2</accession>
<reference evidence="2 4" key="1">
    <citation type="submission" date="2020-03" db="EMBL/GenBank/DDBJ databases">
        <title>Screen low temperature-resistant strains for efficient degradation of petroleum hydrocarbons under the low temperature.</title>
        <authorList>
            <person name="Wang Y."/>
            <person name="Chen J."/>
        </authorList>
    </citation>
    <scope>NUCLEOTIDE SEQUENCE [LARGE SCALE GENOMIC DNA]</scope>
    <source>
        <strain evidence="2 4">KB1</strain>
    </source>
</reference>